<dbReference type="Gene3D" id="3.90.550.10">
    <property type="entry name" value="Spore Coat Polysaccharide Biosynthesis Protein SpsA, Chain A"/>
    <property type="match status" value="1"/>
</dbReference>
<dbReference type="GO" id="GO:0006487">
    <property type="term" value="P:protein N-linked glycosylation"/>
    <property type="evidence" value="ECO:0007669"/>
    <property type="project" value="TreeGrafter"/>
</dbReference>
<dbReference type="PANTHER" id="PTHR10859:SF91">
    <property type="entry name" value="DOLICHYL-PHOSPHATE BETA-GLUCOSYLTRANSFERASE"/>
    <property type="match status" value="1"/>
</dbReference>
<reference evidence="2 3" key="1">
    <citation type="journal article" date="2015" name="Nature">
        <title>rRNA introns, odd ribosomes, and small enigmatic genomes across a large radiation of phyla.</title>
        <authorList>
            <person name="Brown C.T."/>
            <person name="Hug L.A."/>
            <person name="Thomas B.C."/>
            <person name="Sharon I."/>
            <person name="Castelle C.J."/>
            <person name="Singh A."/>
            <person name="Wilkins M.J."/>
            <person name="Williams K.H."/>
            <person name="Banfield J.F."/>
        </authorList>
    </citation>
    <scope>NUCLEOTIDE SEQUENCE [LARGE SCALE GENOMIC DNA]</scope>
</reference>
<gene>
    <name evidence="2" type="ORF">UW53_C0001G0107</name>
</gene>
<evidence type="ECO:0000259" key="1">
    <source>
        <dbReference type="Pfam" id="PF00535"/>
    </source>
</evidence>
<evidence type="ECO:0000313" key="2">
    <source>
        <dbReference type="EMBL" id="KKT60457.1"/>
    </source>
</evidence>
<organism evidence="2 3">
    <name type="scientific">Candidatus Giovannonibacteria bacterium GW2011_GWA1_44_25</name>
    <dbReference type="NCBI Taxonomy" id="1618645"/>
    <lineage>
        <taxon>Bacteria</taxon>
        <taxon>Candidatus Giovannoniibacteriota</taxon>
    </lineage>
</organism>
<dbReference type="AlphaFoldDB" id="A0A0G1KVU5"/>
<evidence type="ECO:0000313" key="3">
    <source>
        <dbReference type="Proteomes" id="UP000034087"/>
    </source>
</evidence>
<sequence length="244" mass="27928">MNDVEISIILPVFNGADILRQSLEKLRVWISARTYSVELIVVNDCSSDSSLEILEQFRDKLDYYKIISLPQNRGKGFAVRAGMKSAKGACVVFTDTDLSYGAEIFDEMYKFMKANQKISLLYGSRAHPQSQGYSGYTKTRRLSSLLFSNLVRFAVLPDVKDTQCGVKMFRKNFSELASEKLTVDRFAFDIELFVIARAHGLTYQDFPVALKHREETSVRLIRDAIAMFKDIFRIKINARLGRYK</sequence>
<dbReference type="InterPro" id="IPR029044">
    <property type="entry name" value="Nucleotide-diphossugar_trans"/>
</dbReference>
<comment type="caution">
    <text evidence="2">The sequence shown here is derived from an EMBL/GenBank/DDBJ whole genome shotgun (WGS) entry which is preliminary data.</text>
</comment>
<dbReference type="InterPro" id="IPR001173">
    <property type="entry name" value="Glyco_trans_2-like"/>
</dbReference>
<dbReference type="GO" id="GO:0016740">
    <property type="term" value="F:transferase activity"/>
    <property type="evidence" value="ECO:0007669"/>
    <property type="project" value="UniProtKB-KW"/>
</dbReference>
<dbReference type="PANTHER" id="PTHR10859">
    <property type="entry name" value="GLYCOSYL TRANSFERASE"/>
    <property type="match status" value="1"/>
</dbReference>
<dbReference type="SUPFAM" id="SSF53448">
    <property type="entry name" value="Nucleotide-diphospho-sugar transferases"/>
    <property type="match status" value="1"/>
</dbReference>
<dbReference type="Pfam" id="PF00535">
    <property type="entry name" value="Glycos_transf_2"/>
    <property type="match status" value="1"/>
</dbReference>
<proteinExistence type="predicted"/>
<protein>
    <submittedName>
        <fullName evidence="2">Glycosyl transferase, family 2</fullName>
    </submittedName>
</protein>
<keyword evidence="2" id="KW-0808">Transferase</keyword>
<dbReference type="Proteomes" id="UP000034087">
    <property type="component" value="Unassembled WGS sequence"/>
</dbReference>
<feature type="domain" description="Glycosyltransferase 2-like" evidence="1">
    <location>
        <begin position="7"/>
        <end position="172"/>
    </location>
</feature>
<accession>A0A0G1KVU5</accession>
<name>A0A0G1KVU5_9BACT</name>
<dbReference type="EMBL" id="LCIR01000001">
    <property type="protein sequence ID" value="KKT60457.1"/>
    <property type="molecule type" value="Genomic_DNA"/>
</dbReference>